<reference evidence="8" key="2">
    <citation type="journal article" date="2021" name="Syst. Appl. Microbiol.">
        <title>Roseomonas hellenica sp. nov., isolated from roots of wild-growing Alkanna tinctoria.</title>
        <authorList>
            <person name="Rat A."/>
            <person name="Naranjo H.D."/>
            <person name="Lebbe L."/>
            <person name="Cnockaert M."/>
            <person name="Krigas N."/>
            <person name="Grigoriadou K."/>
            <person name="Maloupa E."/>
            <person name="Willems A."/>
        </authorList>
    </citation>
    <scope>NUCLEOTIDE SEQUENCE</scope>
    <source>
        <strain evidence="8">LMG 28251</strain>
    </source>
</reference>
<dbReference type="InterPro" id="IPR026044">
    <property type="entry name" value="MltA"/>
</dbReference>
<dbReference type="GO" id="GO:0008933">
    <property type="term" value="F:peptidoglycan lytic transglycosylase activity"/>
    <property type="evidence" value="ECO:0007669"/>
    <property type="project" value="TreeGrafter"/>
</dbReference>
<dbReference type="SMART" id="SM00925">
    <property type="entry name" value="MltA"/>
    <property type="match status" value="1"/>
</dbReference>
<keyword evidence="3" id="KW-0456">Lyase</keyword>
<dbReference type="InterPro" id="IPR036908">
    <property type="entry name" value="RlpA-like_sf"/>
</dbReference>
<evidence type="ECO:0000256" key="3">
    <source>
        <dbReference type="ARBA" id="ARBA00023239"/>
    </source>
</evidence>
<dbReference type="InterPro" id="IPR010611">
    <property type="entry name" value="3D_dom"/>
</dbReference>
<feature type="signal peptide" evidence="6">
    <location>
        <begin position="1"/>
        <end position="17"/>
    </location>
</feature>
<feature type="chain" id="PRO_5042257295" description="peptidoglycan lytic exotransglycosylase" evidence="6">
    <location>
        <begin position="18"/>
        <end position="398"/>
    </location>
</feature>
<protein>
    <recommendedName>
        <fullName evidence="2">peptidoglycan lytic exotransglycosylase</fullName>
        <ecNumber evidence="2">4.2.2.n1</ecNumber>
    </recommendedName>
    <alternativeName>
        <fullName evidence="5">Murein hydrolase A</fullName>
    </alternativeName>
</protein>
<reference evidence="8" key="1">
    <citation type="submission" date="2020-01" db="EMBL/GenBank/DDBJ databases">
        <authorList>
            <person name="Rat A."/>
        </authorList>
    </citation>
    <scope>NUCLEOTIDE SEQUENCE</scope>
    <source>
        <strain evidence="8">LMG 28251</strain>
    </source>
</reference>
<dbReference type="RefSeq" id="WP_211874077.1">
    <property type="nucleotide sequence ID" value="NZ_JAAEDH010000008.1"/>
</dbReference>
<dbReference type="GO" id="GO:0019867">
    <property type="term" value="C:outer membrane"/>
    <property type="evidence" value="ECO:0007669"/>
    <property type="project" value="InterPro"/>
</dbReference>
<dbReference type="Gene3D" id="2.40.40.10">
    <property type="entry name" value="RlpA-like domain"/>
    <property type="match status" value="2"/>
</dbReference>
<dbReference type="AlphaFoldDB" id="A0AAF1K1L3"/>
<gene>
    <name evidence="8" type="ORF">GXW79_09155</name>
</gene>
<sequence>MRRLAIALLLLPLSAFAADPPGPAFPPEIPYATLPNWRADALVEALPPLIASCEANARAGAPQRGLAALPAETWAAACAELVDLSARLRRLPPRQRNNAVRSTIEAQFTAHAMGEGLLTGYFEPVLHGRRAPDERFRTPLHAAPPDLPAAGAPTRAAIEAGALFGRNLELAWLAEPWEAFFLQIQGSGRILLDDGGVLRLGYASQNGHPYVAVGRLLIASGAIAREAMSMQAILGWMRQEGPEAASALMRANPSYVFFRVVEGLRPSQGPLGAQGVPLTPRRSVAVDPDFIPLGAPVYIATRDGAQRRLTVAQDIGGAIRGPARADLFHGWEEGAAEAAGRQRDTALIFVLLPRRAAVIAPHHVPPDLSATRLRVPGAGITPVRQAARRDPRRVRAEE</sequence>
<accession>A0AAF1K1L3</accession>
<name>A0AAF1K1L3_9PROT</name>
<keyword evidence="4" id="KW-0961">Cell wall biogenesis/degradation</keyword>
<dbReference type="EMBL" id="JAAEDH010000008">
    <property type="protein sequence ID" value="MBR0655248.1"/>
    <property type="molecule type" value="Genomic_DNA"/>
</dbReference>
<keyword evidence="6" id="KW-0732">Signal</keyword>
<keyword evidence="9" id="KW-1185">Reference proteome</keyword>
<dbReference type="SUPFAM" id="SSF50685">
    <property type="entry name" value="Barwin-like endoglucanases"/>
    <property type="match status" value="1"/>
</dbReference>
<evidence type="ECO:0000256" key="6">
    <source>
        <dbReference type="SAM" id="SignalP"/>
    </source>
</evidence>
<dbReference type="CDD" id="cd14668">
    <property type="entry name" value="mlta_B"/>
    <property type="match status" value="1"/>
</dbReference>
<dbReference type="CDD" id="cd14485">
    <property type="entry name" value="mltA_like_LT_A"/>
    <property type="match status" value="1"/>
</dbReference>
<evidence type="ECO:0000313" key="9">
    <source>
        <dbReference type="Proteomes" id="UP001196068"/>
    </source>
</evidence>
<evidence type="ECO:0000256" key="2">
    <source>
        <dbReference type="ARBA" id="ARBA00012587"/>
    </source>
</evidence>
<proteinExistence type="predicted"/>
<dbReference type="PANTHER" id="PTHR30124:SF0">
    <property type="entry name" value="MEMBRANE-BOUND LYTIC MUREIN TRANSGLYCOSYLASE A"/>
    <property type="match status" value="1"/>
</dbReference>
<evidence type="ECO:0000256" key="5">
    <source>
        <dbReference type="ARBA" id="ARBA00030918"/>
    </source>
</evidence>
<feature type="domain" description="Lytic transglycosylase MltA" evidence="7">
    <location>
        <begin position="125"/>
        <end position="259"/>
    </location>
</feature>
<evidence type="ECO:0000256" key="4">
    <source>
        <dbReference type="ARBA" id="ARBA00023316"/>
    </source>
</evidence>
<dbReference type="GO" id="GO:0009254">
    <property type="term" value="P:peptidoglycan turnover"/>
    <property type="evidence" value="ECO:0007669"/>
    <property type="project" value="InterPro"/>
</dbReference>
<dbReference type="GO" id="GO:0071555">
    <property type="term" value="P:cell wall organization"/>
    <property type="evidence" value="ECO:0007669"/>
    <property type="project" value="UniProtKB-KW"/>
</dbReference>
<dbReference type="Pfam" id="PF06725">
    <property type="entry name" value="3D"/>
    <property type="match status" value="1"/>
</dbReference>
<dbReference type="Gene3D" id="2.40.240.50">
    <property type="entry name" value="Barwin-like endoglucanases"/>
    <property type="match status" value="1"/>
</dbReference>
<dbReference type="InterPro" id="IPR005300">
    <property type="entry name" value="MltA_B"/>
</dbReference>
<evidence type="ECO:0000259" key="7">
    <source>
        <dbReference type="SMART" id="SM00925"/>
    </source>
</evidence>
<dbReference type="Proteomes" id="UP001196068">
    <property type="component" value="Unassembled WGS sequence"/>
</dbReference>
<evidence type="ECO:0000256" key="1">
    <source>
        <dbReference type="ARBA" id="ARBA00001420"/>
    </source>
</evidence>
<dbReference type="PIRSF" id="PIRSF019422">
    <property type="entry name" value="MltA"/>
    <property type="match status" value="1"/>
</dbReference>
<organism evidence="8 9">
    <name type="scientific">Plastoroseomonas arctica</name>
    <dbReference type="NCBI Taxonomy" id="1509237"/>
    <lineage>
        <taxon>Bacteria</taxon>
        <taxon>Pseudomonadati</taxon>
        <taxon>Pseudomonadota</taxon>
        <taxon>Alphaproteobacteria</taxon>
        <taxon>Acetobacterales</taxon>
        <taxon>Acetobacteraceae</taxon>
        <taxon>Plastoroseomonas</taxon>
    </lineage>
</organism>
<dbReference type="GO" id="GO:0004553">
    <property type="term" value="F:hydrolase activity, hydrolyzing O-glycosyl compounds"/>
    <property type="evidence" value="ECO:0007669"/>
    <property type="project" value="InterPro"/>
</dbReference>
<dbReference type="Pfam" id="PF03562">
    <property type="entry name" value="MltA"/>
    <property type="match status" value="1"/>
</dbReference>
<dbReference type="EC" id="4.2.2.n1" evidence="2"/>
<comment type="caution">
    <text evidence="8">The sequence shown here is derived from an EMBL/GenBank/DDBJ whole genome shotgun (WGS) entry which is preliminary data.</text>
</comment>
<dbReference type="GO" id="GO:0009253">
    <property type="term" value="P:peptidoglycan catabolic process"/>
    <property type="evidence" value="ECO:0007669"/>
    <property type="project" value="TreeGrafter"/>
</dbReference>
<comment type="catalytic activity">
    <reaction evidence="1">
        <text>Exolytic cleavage of the (1-&gt;4)-beta-glycosidic linkage between N-acetylmuramic acid (MurNAc) and N-acetylglucosamine (GlcNAc) residues in peptidoglycan, from either the reducing or the non-reducing ends of the peptidoglycan chains, with concomitant formation of a 1,6-anhydrobond in the MurNAc residue.</text>
        <dbReference type="EC" id="4.2.2.n1"/>
    </reaction>
</comment>
<evidence type="ECO:0000313" key="8">
    <source>
        <dbReference type="EMBL" id="MBR0655248.1"/>
    </source>
</evidence>
<dbReference type="PANTHER" id="PTHR30124">
    <property type="entry name" value="MEMBRANE-BOUND LYTIC MUREIN TRANSGLYCOSYLASE A"/>
    <property type="match status" value="1"/>
</dbReference>